<evidence type="ECO:0000313" key="2">
    <source>
        <dbReference type="Proteomes" id="UP000198960"/>
    </source>
</evidence>
<dbReference type="EMBL" id="FOEE01000001">
    <property type="protein sequence ID" value="SEO40847.1"/>
    <property type="molecule type" value="Genomic_DNA"/>
</dbReference>
<protein>
    <recommendedName>
        <fullName evidence="3">Acyl-CoA thioesterase</fullName>
    </recommendedName>
</protein>
<gene>
    <name evidence="1" type="ORF">SAMN05660991_00160</name>
</gene>
<dbReference type="STRING" id="673521.SAMN05660991_00160"/>
<dbReference type="OrthoDB" id="8834965at2"/>
<reference evidence="2" key="1">
    <citation type="submission" date="2016-10" db="EMBL/GenBank/DDBJ databases">
        <authorList>
            <person name="Varghese N."/>
            <person name="Submissions S."/>
        </authorList>
    </citation>
    <scope>NUCLEOTIDE SEQUENCE [LARGE SCALE GENOMIC DNA]</scope>
    <source>
        <strain evidence="2">DSM 45413</strain>
    </source>
</reference>
<proteinExistence type="predicted"/>
<dbReference type="Proteomes" id="UP000198960">
    <property type="component" value="Unassembled WGS sequence"/>
</dbReference>
<dbReference type="Gene3D" id="3.10.129.10">
    <property type="entry name" value="Hotdog Thioesterase"/>
    <property type="match status" value="1"/>
</dbReference>
<dbReference type="SUPFAM" id="SSF54637">
    <property type="entry name" value="Thioesterase/thiol ester dehydrase-isomerase"/>
    <property type="match status" value="1"/>
</dbReference>
<dbReference type="RefSeq" id="WP_091939145.1">
    <property type="nucleotide sequence ID" value="NZ_FOEE01000001.1"/>
</dbReference>
<dbReference type="AlphaFoldDB" id="A0A1H8PGJ5"/>
<organism evidence="1 2">
    <name type="scientific">Trujillonella endophytica</name>
    <dbReference type="NCBI Taxonomy" id="673521"/>
    <lineage>
        <taxon>Bacteria</taxon>
        <taxon>Bacillati</taxon>
        <taxon>Actinomycetota</taxon>
        <taxon>Actinomycetes</taxon>
        <taxon>Geodermatophilales</taxon>
        <taxon>Geodermatophilaceae</taxon>
        <taxon>Trujillonella</taxon>
    </lineage>
</organism>
<evidence type="ECO:0008006" key="3">
    <source>
        <dbReference type="Google" id="ProtNLM"/>
    </source>
</evidence>
<accession>A0A1H8PGJ5</accession>
<dbReference type="InterPro" id="IPR029069">
    <property type="entry name" value="HotDog_dom_sf"/>
</dbReference>
<evidence type="ECO:0000313" key="1">
    <source>
        <dbReference type="EMBL" id="SEO40847.1"/>
    </source>
</evidence>
<keyword evidence="2" id="KW-1185">Reference proteome</keyword>
<sequence length="310" mass="33440">MGFGTEVTITGPWRSPAQMLVEQEVRAGERSVHDPATAGALGLAGAPIEGPTHVSQFDPLAVVLWGDRWFTSGCLGAHFQTMVVEGQQVQAALTADAGPEARAARIAATRDDGTPVLVGSASVGEPAADGEVRGRLGRVSDPGELFILDRLEVGAVATDPEPVRIRRRERHGPLYPFSLDDKLARITEPHPWYTDEGAATSPWGRAIVPMEMISVLAHQRPVPWPVRSPSTALFLDLEVRLLAGPVFVEHDYRLEHRLEKVGQSRRTESYWTSTRILDAGTGEVVATTLLHVGVFKDSYAGHPDAAAGRA</sequence>
<name>A0A1H8PGJ5_9ACTN</name>